<dbReference type="Pfam" id="PF02486">
    <property type="entry name" value="Rep_trans"/>
    <property type="match status" value="1"/>
</dbReference>
<sequence>MNAQFLAPPLSNRGGAETEADQRPERTEHAQFERYTHVLTDSKGRLIEIPLRRGKANSAFIDQITFSIHEDTLSVCAGRPLVGDEEYIIRISLELHSIFGFGIMAKAPHSGGRFYRECWILGSDEAQYGRVHYGGQNNTMLIELTATGCNAALNGWEVRLYEFMQKAIRPKITRIDLAKDFFKREYSPEQAAQDRLDGKFTNHHMMPDGEKVGSDWESNNGKGKTYYVGSRESSKFVRVYEKGKQLGDKASDWVRFEIEFKAKDIVIPFEVLTAPGEYFGGAYPICRQFEDKACRIETVQKVFELTFERGLQCAKQQVGRMLNAIMSRYPEKSAEQVLDMLKPDHDLPPKRLVPDNYMVECSREVYIHQQPQPEAMAFNEFLKLKVQKSIERTETQAREFWRDFDLYHASLKYGL</sequence>
<dbReference type="InterPro" id="IPR003491">
    <property type="entry name" value="REP-like_C"/>
</dbReference>
<protein>
    <submittedName>
        <fullName evidence="3">Replication protein</fullName>
    </submittedName>
</protein>
<evidence type="ECO:0000259" key="2">
    <source>
        <dbReference type="Pfam" id="PF02486"/>
    </source>
</evidence>
<name>A0AAU8B2X0_9VIRU</name>
<accession>A0AAU8B2X0</accession>
<dbReference type="EMBL" id="PP511689">
    <property type="protein sequence ID" value="XCD06583.1"/>
    <property type="molecule type" value="Genomic_DNA"/>
</dbReference>
<feature type="domain" description="Replication initiation protein-like C-terminal" evidence="2">
    <location>
        <begin position="170"/>
        <end position="338"/>
    </location>
</feature>
<proteinExistence type="predicted"/>
<evidence type="ECO:0000313" key="3">
    <source>
        <dbReference type="EMBL" id="XCD06583.1"/>
    </source>
</evidence>
<organism evidence="3">
    <name type="scientific">Dulem virus 54</name>
    <dbReference type="NCBI Taxonomy" id="3145765"/>
    <lineage>
        <taxon>Viruses</taxon>
        <taxon>Monodnaviria</taxon>
        <taxon>Loebvirae</taxon>
        <taxon>Hofneiviricota</taxon>
        <taxon>Faserviricetes</taxon>
        <taxon>Tubulavirales</taxon>
        <taxon>Inoviridae</taxon>
        <taxon>Inovirus</taxon>
    </lineage>
</organism>
<feature type="region of interest" description="Disordered" evidence="1">
    <location>
        <begin position="1"/>
        <end position="27"/>
    </location>
</feature>
<reference evidence="3" key="1">
    <citation type="submission" date="2024-03" db="EMBL/GenBank/DDBJ databases">
        <title>Diverse circular DNA viruses in blood, oral, and fecal samples of captive lemurs.</title>
        <authorList>
            <person name="Paietta E.N."/>
            <person name="Kraberger S."/>
            <person name="Lund M.C."/>
            <person name="Custer J.M."/>
            <person name="Vargas K.M."/>
            <person name="Ehmke E.E."/>
            <person name="Yoder A.D."/>
            <person name="Varsani A."/>
        </authorList>
    </citation>
    <scope>NUCLEOTIDE SEQUENCE</scope>
    <source>
        <strain evidence="3">Duke_25SF_64</strain>
    </source>
</reference>
<evidence type="ECO:0000256" key="1">
    <source>
        <dbReference type="SAM" id="MobiDB-lite"/>
    </source>
</evidence>